<dbReference type="PANTHER" id="PTHR30146">
    <property type="entry name" value="LACI-RELATED TRANSCRIPTIONAL REPRESSOR"/>
    <property type="match status" value="1"/>
</dbReference>
<dbReference type="SMART" id="SM00354">
    <property type="entry name" value="HTH_LACI"/>
    <property type="match status" value="1"/>
</dbReference>
<evidence type="ECO:0000313" key="6">
    <source>
        <dbReference type="Proteomes" id="UP000295063"/>
    </source>
</evidence>
<accession>A0A4R1PZQ5</accession>
<comment type="caution">
    <text evidence="5">The sequence shown here is derived from an EMBL/GenBank/DDBJ whole genome shotgun (WGS) entry which is preliminary data.</text>
</comment>
<dbReference type="AlphaFoldDB" id="A0A4R1PZQ5"/>
<dbReference type="RefSeq" id="WP_132076703.1">
    <property type="nucleotide sequence ID" value="NZ_SLUI01000003.1"/>
</dbReference>
<name>A0A4R1PZQ5_9FIRM</name>
<dbReference type="OrthoDB" id="9784962at2"/>
<dbReference type="InterPro" id="IPR010982">
    <property type="entry name" value="Lambda_DNA-bd_dom_sf"/>
</dbReference>
<dbReference type="InterPro" id="IPR000843">
    <property type="entry name" value="HTH_LacI"/>
</dbReference>
<evidence type="ECO:0000313" key="5">
    <source>
        <dbReference type="EMBL" id="TCL38635.1"/>
    </source>
</evidence>
<dbReference type="PROSITE" id="PS00356">
    <property type="entry name" value="HTH_LACI_1"/>
    <property type="match status" value="1"/>
</dbReference>
<sequence>MADIREVAKRANVSISTVSRVLGGTTRVVEEKRARVLAAINELDYRPNVSAQSLKGIRTRTIGLVIPNVRNLVLPAAIRGVEDVARNHGYAVVLCNTDEDSDKEQFYIKTLKSRLIDGFLFTTAKTTSSNIKELQAEGFPVMLLLRELDDQSHAVVLDHYNGAYQATNYLISRGLTRIGLVNGSLDIKLYEERYAGYRSALKEAGLKVPEEAVVHGIDGGIEAYRAATRILLNRVEVDAFFATSDDKALGVMRAIKDLGLAIPEDISVIGFDNADIALLLDPPLTTVAQPLYEMGAAACRQLIEMIEAKQPVTPEIQRFPAEVVIRNSVK</sequence>
<dbReference type="EMBL" id="SLUI01000003">
    <property type="protein sequence ID" value="TCL38635.1"/>
    <property type="molecule type" value="Genomic_DNA"/>
</dbReference>
<dbReference type="Pfam" id="PF13377">
    <property type="entry name" value="Peripla_BP_3"/>
    <property type="match status" value="1"/>
</dbReference>
<dbReference type="PROSITE" id="PS50932">
    <property type="entry name" value="HTH_LACI_2"/>
    <property type="match status" value="1"/>
</dbReference>
<evidence type="ECO:0000259" key="4">
    <source>
        <dbReference type="PROSITE" id="PS50932"/>
    </source>
</evidence>
<evidence type="ECO:0000256" key="1">
    <source>
        <dbReference type="ARBA" id="ARBA00023015"/>
    </source>
</evidence>
<protein>
    <submittedName>
        <fullName evidence="5">LacI family transcriptional regulator</fullName>
    </submittedName>
</protein>
<dbReference type="CDD" id="cd01392">
    <property type="entry name" value="HTH_LacI"/>
    <property type="match status" value="1"/>
</dbReference>
<keyword evidence="6" id="KW-1185">Reference proteome</keyword>
<dbReference type="Gene3D" id="3.40.50.2300">
    <property type="match status" value="2"/>
</dbReference>
<dbReference type="PANTHER" id="PTHR30146:SF109">
    <property type="entry name" value="HTH-TYPE TRANSCRIPTIONAL REGULATOR GALS"/>
    <property type="match status" value="1"/>
</dbReference>
<evidence type="ECO:0000256" key="2">
    <source>
        <dbReference type="ARBA" id="ARBA00023125"/>
    </source>
</evidence>
<keyword evidence="2" id="KW-0238">DNA-binding</keyword>
<keyword evidence="1" id="KW-0805">Transcription regulation</keyword>
<reference evidence="5 6" key="1">
    <citation type="submission" date="2019-03" db="EMBL/GenBank/DDBJ databases">
        <title>Genomic Encyclopedia of Type Strains, Phase IV (KMG-IV): sequencing the most valuable type-strain genomes for metagenomic binning, comparative biology and taxonomic classification.</title>
        <authorList>
            <person name="Goeker M."/>
        </authorList>
    </citation>
    <scope>NUCLEOTIDE SEQUENCE [LARGE SCALE GENOMIC DNA]</scope>
    <source>
        <strain evidence="5 6">DSM 15969</strain>
    </source>
</reference>
<dbReference type="GO" id="GO:0000976">
    <property type="term" value="F:transcription cis-regulatory region binding"/>
    <property type="evidence" value="ECO:0007669"/>
    <property type="project" value="TreeGrafter"/>
</dbReference>
<gene>
    <name evidence="5" type="ORF">EV210_103107</name>
</gene>
<dbReference type="GO" id="GO:0003700">
    <property type="term" value="F:DNA-binding transcription factor activity"/>
    <property type="evidence" value="ECO:0007669"/>
    <property type="project" value="TreeGrafter"/>
</dbReference>
<dbReference type="SUPFAM" id="SSF53822">
    <property type="entry name" value="Periplasmic binding protein-like I"/>
    <property type="match status" value="1"/>
</dbReference>
<dbReference type="SUPFAM" id="SSF47413">
    <property type="entry name" value="lambda repressor-like DNA-binding domains"/>
    <property type="match status" value="1"/>
</dbReference>
<proteinExistence type="predicted"/>
<organism evidence="5 6">
    <name type="scientific">Anaerospora hongkongensis</name>
    <dbReference type="NCBI Taxonomy" id="244830"/>
    <lineage>
        <taxon>Bacteria</taxon>
        <taxon>Bacillati</taxon>
        <taxon>Bacillota</taxon>
        <taxon>Negativicutes</taxon>
        <taxon>Selenomonadales</taxon>
        <taxon>Sporomusaceae</taxon>
        <taxon>Anaerospora</taxon>
    </lineage>
</organism>
<feature type="domain" description="HTH lacI-type" evidence="4">
    <location>
        <begin position="4"/>
        <end position="56"/>
    </location>
</feature>
<dbReference type="InterPro" id="IPR046335">
    <property type="entry name" value="LacI/GalR-like_sensor"/>
</dbReference>
<evidence type="ECO:0000256" key="3">
    <source>
        <dbReference type="ARBA" id="ARBA00023163"/>
    </source>
</evidence>
<dbReference type="Pfam" id="PF00356">
    <property type="entry name" value="LacI"/>
    <property type="match status" value="1"/>
</dbReference>
<dbReference type="CDD" id="cd06267">
    <property type="entry name" value="PBP1_LacI_sugar_binding-like"/>
    <property type="match status" value="1"/>
</dbReference>
<dbReference type="Proteomes" id="UP000295063">
    <property type="component" value="Unassembled WGS sequence"/>
</dbReference>
<keyword evidence="3" id="KW-0804">Transcription</keyword>
<dbReference type="Gene3D" id="1.10.260.40">
    <property type="entry name" value="lambda repressor-like DNA-binding domains"/>
    <property type="match status" value="1"/>
</dbReference>
<dbReference type="InterPro" id="IPR028082">
    <property type="entry name" value="Peripla_BP_I"/>
</dbReference>